<feature type="region of interest" description="Disordered" evidence="1">
    <location>
        <begin position="55"/>
        <end position="181"/>
    </location>
</feature>
<feature type="region of interest" description="Disordered" evidence="1">
    <location>
        <begin position="1"/>
        <end position="23"/>
    </location>
</feature>
<protein>
    <submittedName>
        <fullName evidence="2">Uncharacterized protein</fullName>
    </submittedName>
</protein>
<keyword evidence="3" id="KW-1185">Reference proteome</keyword>
<feature type="compositionally biased region" description="Polar residues" evidence="1">
    <location>
        <begin position="164"/>
        <end position="181"/>
    </location>
</feature>
<sequence length="181" mass="19629">MKRLFDNKPRAKKSKGKLNKLTISEGHSTQMVLRNVGIEGEDNDIAYTIDQDLDEFNGTEGCNEDSNDEGDIGDNQDDSSSFNNKRGSFSGRDKGAEESSVSARDDSELMHALDATGILQNDESEHQEDVSNKLSPLDSSDRVESTNIGMDSEHAGPSIAQFLDQVNNPPFPSTSGSVCPS</sequence>
<feature type="compositionally biased region" description="Polar residues" evidence="1">
    <location>
        <begin position="78"/>
        <end position="87"/>
    </location>
</feature>
<reference evidence="2" key="1">
    <citation type="journal article" date="2019" name="Environ. Microbiol.">
        <title>Fungal ecological strategies reflected in gene transcription - a case study of two litter decomposers.</title>
        <authorList>
            <person name="Barbi F."/>
            <person name="Kohler A."/>
            <person name="Barry K."/>
            <person name="Baskaran P."/>
            <person name="Daum C."/>
            <person name="Fauchery L."/>
            <person name="Ihrmark K."/>
            <person name="Kuo A."/>
            <person name="LaButti K."/>
            <person name="Lipzen A."/>
            <person name="Morin E."/>
            <person name="Grigoriev I.V."/>
            <person name="Henrissat B."/>
            <person name="Lindahl B."/>
            <person name="Martin F."/>
        </authorList>
    </citation>
    <scope>NUCLEOTIDE SEQUENCE</scope>
    <source>
        <strain evidence="2">JB14</strain>
    </source>
</reference>
<evidence type="ECO:0000313" key="3">
    <source>
        <dbReference type="Proteomes" id="UP000799118"/>
    </source>
</evidence>
<evidence type="ECO:0000256" key="1">
    <source>
        <dbReference type="SAM" id="MobiDB-lite"/>
    </source>
</evidence>
<evidence type="ECO:0000313" key="2">
    <source>
        <dbReference type="EMBL" id="KAE9394510.1"/>
    </source>
</evidence>
<dbReference type="Proteomes" id="UP000799118">
    <property type="component" value="Unassembled WGS sequence"/>
</dbReference>
<proteinExistence type="predicted"/>
<dbReference type="EMBL" id="ML769548">
    <property type="protein sequence ID" value="KAE9394510.1"/>
    <property type="molecule type" value="Genomic_DNA"/>
</dbReference>
<feature type="compositionally biased region" description="Basic and acidic residues" evidence="1">
    <location>
        <begin position="91"/>
        <end position="111"/>
    </location>
</feature>
<gene>
    <name evidence="2" type="ORF">BT96DRAFT_998421</name>
</gene>
<name>A0A6A4H9U4_9AGAR</name>
<accession>A0A6A4H9U4</accession>
<feature type="compositionally biased region" description="Acidic residues" evidence="1">
    <location>
        <begin position="55"/>
        <end position="77"/>
    </location>
</feature>
<dbReference type="AlphaFoldDB" id="A0A6A4H9U4"/>
<organism evidence="2 3">
    <name type="scientific">Gymnopus androsaceus JB14</name>
    <dbReference type="NCBI Taxonomy" id="1447944"/>
    <lineage>
        <taxon>Eukaryota</taxon>
        <taxon>Fungi</taxon>
        <taxon>Dikarya</taxon>
        <taxon>Basidiomycota</taxon>
        <taxon>Agaricomycotina</taxon>
        <taxon>Agaricomycetes</taxon>
        <taxon>Agaricomycetidae</taxon>
        <taxon>Agaricales</taxon>
        <taxon>Marasmiineae</taxon>
        <taxon>Omphalotaceae</taxon>
        <taxon>Gymnopus</taxon>
    </lineage>
</organism>